<keyword evidence="2" id="KW-1185">Reference proteome</keyword>
<gene>
    <name evidence="1" type="ORF">PITG_14879</name>
</gene>
<accession>D0NP85</accession>
<reference evidence="2" key="1">
    <citation type="journal article" date="2009" name="Nature">
        <title>Genome sequence and analysis of the Irish potato famine pathogen Phytophthora infestans.</title>
        <authorList>
            <consortium name="The Broad Institute Genome Sequencing Platform"/>
            <person name="Haas B.J."/>
            <person name="Kamoun S."/>
            <person name="Zody M.C."/>
            <person name="Jiang R.H."/>
            <person name="Handsaker R.E."/>
            <person name="Cano L.M."/>
            <person name="Grabherr M."/>
            <person name="Kodira C.D."/>
            <person name="Raffaele S."/>
            <person name="Torto-Alalibo T."/>
            <person name="Bozkurt T.O."/>
            <person name="Ah-Fong A.M."/>
            <person name="Alvarado L."/>
            <person name="Anderson V.L."/>
            <person name="Armstrong M.R."/>
            <person name="Avrova A."/>
            <person name="Baxter L."/>
            <person name="Beynon J."/>
            <person name="Boevink P.C."/>
            <person name="Bollmann S.R."/>
            <person name="Bos J.I."/>
            <person name="Bulone V."/>
            <person name="Cai G."/>
            <person name="Cakir C."/>
            <person name="Carrington J.C."/>
            <person name="Chawner M."/>
            <person name="Conti L."/>
            <person name="Costanzo S."/>
            <person name="Ewan R."/>
            <person name="Fahlgren N."/>
            <person name="Fischbach M.A."/>
            <person name="Fugelstad J."/>
            <person name="Gilroy E.M."/>
            <person name="Gnerre S."/>
            <person name="Green P.J."/>
            <person name="Grenville-Briggs L.J."/>
            <person name="Griffith J."/>
            <person name="Grunwald N.J."/>
            <person name="Horn K."/>
            <person name="Horner N.R."/>
            <person name="Hu C.H."/>
            <person name="Huitema E."/>
            <person name="Jeong D.H."/>
            <person name="Jones A.M."/>
            <person name="Jones J.D."/>
            <person name="Jones R.W."/>
            <person name="Karlsson E.K."/>
            <person name="Kunjeti S.G."/>
            <person name="Lamour K."/>
            <person name="Liu Z."/>
            <person name="Ma L."/>
            <person name="Maclean D."/>
            <person name="Chibucos M.C."/>
            <person name="McDonald H."/>
            <person name="McWalters J."/>
            <person name="Meijer H.J."/>
            <person name="Morgan W."/>
            <person name="Morris P.F."/>
            <person name="Munro C.A."/>
            <person name="O'Neill K."/>
            <person name="Ospina-Giraldo M."/>
            <person name="Pinzon A."/>
            <person name="Pritchard L."/>
            <person name="Ramsahoye B."/>
            <person name="Ren Q."/>
            <person name="Restrepo S."/>
            <person name="Roy S."/>
            <person name="Sadanandom A."/>
            <person name="Savidor A."/>
            <person name="Schornack S."/>
            <person name="Schwartz D.C."/>
            <person name="Schumann U.D."/>
            <person name="Schwessinger B."/>
            <person name="Seyer L."/>
            <person name="Sharpe T."/>
            <person name="Silvar C."/>
            <person name="Song J."/>
            <person name="Studholme D.J."/>
            <person name="Sykes S."/>
            <person name="Thines M."/>
            <person name="van de Vondervoort P.J."/>
            <person name="Phuntumart V."/>
            <person name="Wawra S."/>
            <person name="Weide R."/>
            <person name="Win J."/>
            <person name="Young C."/>
            <person name="Zhou S."/>
            <person name="Fry W."/>
            <person name="Meyers B.C."/>
            <person name="van West P."/>
            <person name="Ristaino J."/>
            <person name="Govers F."/>
            <person name="Birch P.R."/>
            <person name="Whisson S.C."/>
            <person name="Judelson H.S."/>
            <person name="Nusbaum C."/>
        </authorList>
    </citation>
    <scope>NUCLEOTIDE SEQUENCE [LARGE SCALE GENOMIC DNA]</scope>
    <source>
        <strain evidence="2">T30-4</strain>
    </source>
</reference>
<dbReference type="OMA" id="NTPHAKC"/>
<dbReference type="VEuPathDB" id="FungiDB:PITG_14879"/>
<organism evidence="1 2">
    <name type="scientific">Phytophthora infestans (strain T30-4)</name>
    <name type="common">Potato late blight agent</name>
    <dbReference type="NCBI Taxonomy" id="403677"/>
    <lineage>
        <taxon>Eukaryota</taxon>
        <taxon>Sar</taxon>
        <taxon>Stramenopiles</taxon>
        <taxon>Oomycota</taxon>
        <taxon>Peronosporomycetes</taxon>
        <taxon>Peronosporales</taxon>
        <taxon>Peronosporaceae</taxon>
        <taxon>Phytophthora</taxon>
    </lineage>
</organism>
<sequence>MYIQGAIGNSNETGLSLITNTSVQISKKTSRLEVRIVLDLLHLEECYPPLVLSACQYQTSFADENTPHAKCKCRHSCDVLTAHTDEILENIIAQAKTEPSTRIVASSMEAEMWRSQGRAADDIFKFLRLDKAGDDLFDARTADTLVSYVERLNKYEKHPKEYAAILELQKRFDYVDLARMLSNAKVQAKMKGHPEERLNSLRNQQFDQWMNEKGLDPEKVATLVAKQPHDTRNNGVILDFVDFYKANSGSPFY</sequence>
<dbReference type="KEGG" id="pif:PITG_14879"/>
<name>D0NP85_PHYIT</name>
<dbReference type="HOGENOM" id="CLU_1100310_0_0_1"/>
<dbReference type="InParanoid" id="D0NP85"/>
<evidence type="ECO:0000313" key="1">
    <source>
        <dbReference type="EMBL" id="EEY62427.1"/>
    </source>
</evidence>
<dbReference type="AlphaFoldDB" id="D0NP85"/>
<dbReference type="Proteomes" id="UP000006643">
    <property type="component" value="Unassembled WGS sequence"/>
</dbReference>
<proteinExistence type="predicted"/>
<protein>
    <submittedName>
        <fullName evidence="1">RXLR effector family protein, putative</fullName>
    </submittedName>
</protein>
<dbReference type="RefSeq" id="XP_002899063.1">
    <property type="nucleotide sequence ID" value="XM_002899017.1"/>
</dbReference>
<evidence type="ECO:0000313" key="2">
    <source>
        <dbReference type="Proteomes" id="UP000006643"/>
    </source>
</evidence>
<dbReference type="EMBL" id="DS028150">
    <property type="protein sequence ID" value="EEY62427.1"/>
    <property type="molecule type" value="Genomic_DNA"/>
</dbReference>
<dbReference type="OrthoDB" id="93216at2759"/>
<dbReference type="GeneID" id="9467989"/>